<evidence type="ECO:0000259" key="8">
    <source>
        <dbReference type="SMART" id="SM00813"/>
    </source>
</evidence>
<proteinExistence type="inferred from homology"/>
<dbReference type="InterPro" id="IPR010720">
    <property type="entry name" value="Alpha-L-AF_C"/>
</dbReference>
<evidence type="ECO:0000313" key="9">
    <source>
        <dbReference type="EMBL" id="SDR22239.1"/>
    </source>
</evidence>
<sequence length="506" mass="56997">MINSRLVVDRDFVVADLDRRVFGTFVEHMGRCVYTGIYEPDHPNADERGFRKDVMELTRELGPTIVRYPGGNFLSGYNWEDGVGPKEKRPKRLDLAWYSVESNQFGTNEFIDWCRELDIEPMYGVNLGTRGPDEARHFVEYCNHPGGTALSDLRHEHGYEKPHDIKFWCLGNEMDGPWQIGRKTADEYGRTALETAKLMRAVDPTIQLAACGSSTHEMATYGMWEDRVLDHCFDQVDFISLHTYFENRHDSTAEFFGNIDVMDLFIKEIVAVADSVAARKHSTKRIMLSFDEWNVWYKARSINDLRKPGWPSAPRLIEEVYNAEDALVVGGALITMMNNADRVKTACLAQLVNVIGPIMTEPGGAAWRQTIFYPFSQASKFGHGRVLKPVIDSPTYEAETFPEIAYLCASVVDDRATGTTTIFALNRHLTDEMELNIELRGLGADRTLDHALELHHANLKAVNTADAPMTVAPATNKQVVVDGEKITARLKPGSWNVIVTTSAKRS</sequence>
<evidence type="ECO:0000256" key="4">
    <source>
        <dbReference type="ARBA" id="ARBA00012670"/>
    </source>
</evidence>
<evidence type="ECO:0000256" key="6">
    <source>
        <dbReference type="ARBA" id="ARBA00023277"/>
    </source>
</evidence>
<keyword evidence="5" id="KW-0378">Hydrolase</keyword>
<dbReference type="Proteomes" id="UP000183487">
    <property type="component" value="Unassembled WGS sequence"/>
</dbReference>
<protein>
    <recommendedName>
        <fullName evidence="4">non-reducing end alpha-L-arabinofuranosidase</fullName>
        <ecNumber evidence="4">3.2.1.55</ecNumber>
    </recommendedName>
</protein>
<comment type="subunit">
    <text evidence="3">Homohexamer; trimer of dimers.</text>
</comment>
<dbReference type="GO" id="GO:0046373">
    <property type="term" value="P:L-arabinose metabolic process"/>
    <property type="evidence" value="ECO:0007669"/>
    <property type="project" value="InterPro"/>
</dbReference>
<dbReference type="AlphaFoldDB" id="A0A1H1HA28"/>
<evidence type="ECO:0000256" key="3">
    <source>
        <dbReference type="ARBA" id="ARBA00011165"/>
    </source>
</evidence>
<evidence type="ECO:0000256" key="2">
    <source>
        <dbReference type="ARBA" id="ARBA00007186"/>
    </source>
</evidence>
<name>A0A1H1HA28_9BURK</name>
<comment type="catalytic activity">
    <reaction evidence="1">
        <text>Hydrolysis of terminal non-reducing alpha-L-arabinofuranoside residues in alpha-L-arabinosides.</text>
        <dbReference type="EC" id="3.2.1.55"/>
    </reaction>
</comment>
<dbReference type="Gene3D" id="2.60.40.1180">
    <property type="entry name" value="Golgi alpha-mannosidase II"/>
    <property type="match status" value="1"/>
</dbReference>
<accession>A0A1H1HA28</accession>
<dbReference type="EC" id="3.2.1.55" evidence="4"/>
<dbReference type="InterPro" id="IPR013780">
    <property type="entry name" value="Glyco_hydro_b"/>
</dbReference>
<dbReference type="Pfam" id="PF06964">
    <property type="entry name" value="Alpha-L-AF_C"/>
    <property type="match status" value="1"/>
</dbReference>
<organism evidence="9 10">
    <name type="scientific">Paraburkholderia fungorum</name>
    <dbReference type="NCBI Taxonomy" id="134537"/>
    <lineage>
        <taxon>Bacteria</taxon>
        <taxon>Pseudomonadati</taxon>
        <taxon>Pseudomonadota</taxon>
        <taxon>Betaproteobacteria</taxon>
        <taxon>Burkholderiales</taxon>
        <taxon>Burkholderiaceae</taxon>
        <taxon>Paraburkholderia</taxon>
    </lineage>
</organism>
<keyword evidence="10" id="KW-1185">Reference proteome</keyword>
<dbReference type="SUPFAM" id="SSF51011">
    <property type="entry name" value="Glycosyl hydrolase domain"/>
    <property type="match status" value="1"/>
</dbReference>
<keyword evidence="7" id="KW-0326">Glycosidase</keyword>
<dbReference type="OrthoDB" id="9758333at2"/>
<dbReference type="InterPro" id="IPR017853">
    <property type="entry name" value="GH"/>
</dbReference>
<evidence type="ECO:0000313" key="10">
    <source>
        <dbReference type="Proteomes" id="UP000183487"/>
    </source>
</evidence>
<dbReference type="RefSeq" id="WP_074767276.1">
    <property type="nucleotide sequence ID" value="NZ_FNKP01000002.1"/>
</dbReference>
<dbReference type="InterPro" id="IPR055235">
    <property type="entry name" value="ASD1_cat"/>
</dbReference>
<evidence type="ECO:0000256" key="7">
    <source>
        <dbReference type="ARBA" id="ARBA00023295"/>
    </source>
</evidence>
<dbReference type="GO" id="GO:0000272">
    <property type="term" value="P:polysaccharide catabolic process"/>
    <property type="evidence" value="ECO:0007669"/>
    <property type="project" value="TreeGrafter"/>
</dbReference>
<dbReference type="SUPFAM" id="SSF51445">
    <property type="entry name" value="(Trans)glycosidases"/>
    <property type="match status" value="1"/>
</dbReference>
<dbReference type="PANTHER" id="PTHR43576:SF3">
    <property type="entry name" value="ALPHA-L-ARABINOFURANOSIDASE C"/>
    <property type="match status" value="1"/>
</dbReference>
<evidence type="ECO:0000256" key="1">
    <source>
        <dbReference type="ARBA" id="ARBA00001462"/>
    </source>
</evidence>
<dbReference type="Pfam" id="PF22848">
    <property type="entry name" value="ASD1_dom"/>
    <property type="match status" value="1"/>
</dbReference>
<dbReference type="PANTHER" id="PTHR43576">
    <property type="entry name" value="ALPHA-L-ARABINOFURANOSIDASE C-RELATED"/>
    <property type="match status" value="1"/>
</dbReference>
<gene>
    <name evidence="9" type="ORF">SAMN05443245_3674</name>
</gene>
<feature type="domain" description="Alpha-L-arabinofuranosidase C-terminal" evidence="8">
    <location>
        <begin position="291"/>
        <end position="494"/>
    </location>
</feature>
<reference evidence="10" key="1">
    <citation type="submission" date="2016-10" db="EMBL/GenBank/DDBJ databases">
        <authorList>
            <person name="Varghese N."/>
        </authorList>
    </citation>
    <scope>NUCLEOTIDE SEQUENCE [LARGE SCALE GENOMIC DNA]</scope>
    <source>
        <strain evidence="10">GAS106B</strain>
    </source>
</reference>
<dbReference type="SMART" id="SM00813">
    <property type="entry name" value="Alpha-L-AF_C"/>
    <property type="match status" value="1"/>
</dbReference>
<comment type="similarity">
    <text evidence="2">Belongs to the glycosyl hydrolase 51 family.</text>
</comment>
<evidence type="ECO:0000256" key="5">
    <source>
        <dbReference type="ARBA" id="ARBA00022801"/>
    </source>
</evidence>
<keyword evidence="6" id="KW-0119">Carbohydrate metabolism</keyword>
<dbReference type="EMBL" id="FNKP01000002">
    <property type="protein sequence ID" value="SDR22239.1"/>
    <property type="molecule type" value="Genomic_DNA"/>
</dbReference>
<dbReference type="GO" id="GO:0046556">
    <property type="term" value="F:alpha-L-arabinofuranosidase activity"/>
    <property type="evidence" value="ECO:0007669"/>
    <property type="project" value="UniProtKB-EC"/>
</dbReference>
<dbReference type="Gene3D" id="3.20.20.80">
    <property type="entry name" value="Glycosidases"/>
    <property type="match status" value="1"/>
</dbReference>